<evidence type="ECO:0000313" key="2">
    <source>
        <dbReference type="Proteomes" id="UP000194236"/>
    </source>
</evidence>
<proteinExistence type="predicted"/>
<dbReference type="Proteomes" id="UP000194236">
    <property type="component" value="Unassembled WGS sequence"/>
</dbReference>
<protein>
    <submittedName>
        <fullName evidence="1">Uncharacterized protein</fullName>
    </submittedName>
</protein>
<reference evidence="1 2" key="1">
    <citation type="submission" date="2017-03" db="EMBL/GenBank/DDBJ databases">
        <title>Genome Survey of Euroglyphus maynei.</title>
        <authorList>
            <person name="Arlian L.G."/>
            <person name="Morgan M.S."/>
            <person name="Rider S.D."/>
        </authorList>
    </citation>
    <scope>NUCLEOTIDE SEQUENCE [LARGE SCALE GENOMIC DNA]</scope>
    <source>
        <strain evidence="1">Arlian Lab</strain>
        <tissue evidence="1">Whole body</tissue>
    </source>
</reference>
<sequence>MIELLEKHTRKHYIYLKGSYPHLVPSLNHLFDKIANNDLKVDMDNCDQFFLKIFQRLNNLVRVDRCSVNVQMSALSNAIR</sequence>
<dbReference type="EMBL" id="MUJZ01071551">
    <property type="protein sequence ID" value="OTF69238.1"/>
    <property type="molecule type" value="Genomic_DNA"/>
</dbReference>
<keyword evidence="2" id="KW-1185">Reference proteome</keyword>
<dbReference type="AlphaFoldDB" id="A0A1Y3AMS2"/>
<evidence type="ECO:0000313" key="1">
    <source>
        <dbReference type="EMBL" id="OTF69238.1"/>
    </source>
</evidence>
<name>A0A1Y3AMS2_EURMA</name>
<accession>A0A1Y3AMS2</accession>
<comment type="caution">
    <text evidence="1">The sequence shown here is derived from an EMBL/GenBank/DDBJ whole genome shotgun (WGS) entry which is preliminary data.</text>
</comment>
<organism evidence="1 2">
    <name type="scientific">Euroglyphus maynei</name>
    <name type="common">Mayne's house dust mite</name>
    <dbReference type="NCBI Taxonomy" id="6958"/>
    <lineage>
        <taxon>Eukaryota</taxon>
        <taxon>Metazoa</taxon>
        <taxon>Ecdysozoa</taxon>
        <taxon>Arthropoda</taxon>
        <taxon>Chelicerata</taxon>
        <taxon>Arachnida</taxon>
        <taxon>Acari</taxon>
        <taxon>Acariformes</taxon>
        <taxon>Sarcoptiformes</taxon>
        <taxon>Astigmata</taxon>
        <taxon>Psoroptidia</taxon>
        <taxon>Analgoidea</taxon>
        <taxon>Pyroglyphidae</taxon>
        <taxon>Pyroglyphinae</taxon>
        <taxon>Euroglyphus</taxon>
    </lineage>
</organism>
<gene>
    <name evidence="1" type="ORF">BLA29_013516</name>
</gene>